<dbReference type="Proteomes" id="UP000067444">
    <property type="component" value="Chromosome"/>
</dbReference>
<dbReference type="Gene3D" id="2.40.50.100">
    <property type="match status" value="1"/>
</dbReference>
<dbReference type="PANTHER" id="PTHR30469:SF15">
    <property type="entry name" value="HLYD FAMILY OF SECRETION PROTEINS"/>
    <property type="match status" value="1"/>
</dbReference>
<dbReference type="PATRIC" id="fig|1458307.3.peg.2942"/>
<sequence>MQFLRRSLVGIFLLALTLALFAWAGNTVRLAVNERMNAEPRSFPQRERVLSVNVVTVTPEMIAPELVVFGELNSANTFALRALSGGTVLEVSPNFVDGGRVEEGELIVKIDPRDAQSARDRIAADLRDAEAEVRDADRALILEGDEVAAAEQQAVLRQQALTRQNDLSSRGVGTAAAVETAELALSGANQAVLSRRQVLAQAQARLDQAATRLDRARLNLEDADRVVADTEIFAPFSGTLTDVNIAQGVRVTSNEHLGDLVENDKLEVSFRLSTVQYARLTGEDGTLGNADVVVSLDAQDLRLEATGQITRESANVGDGQTGRLLFARLDTAAGLRSGDFVTVTVTEPELRGVAMVPSTAVGSNSSVLLLADGNRLAEIPVEVLRRQGDDEIIRAPSLYGQQIVAERSPLLGAGIAVQPIDPNATAEPATPAAPLEMIALDPERRARLIEFVEGSRMPPPVKTRTLGQLEQDEVPADVVNRLEDRMGT</sequence>
<dbReference type="EMBL" id="CP012160">
    <property type="protein sequence ID" value="AKS47432.1"/>
    <property type="molecule type" value="Genomic_DNA"/>
</dbReference>
<dbReference type="RefSeq" id="WP_049835631.1">
    <property type="nucleotide sequence ID" value="NZ_CP012160.1"/>
</dbReference>
<dbReference type="KEGG" id="otm:OSB_29090"/>
<dbReference type="OrthoDB" id="7626141at2"/>
<accession>A0A0K0Y988</accession>
<dbReference type="GO" id="GO:1990281">
    <property type="term" value="C:efflux pump complex"/>
    <property type="evidence" value="ECO:0007669"/>
    <property type="project" value="TreeGrafter"/>
</dbReference>
<dbReference type="Pfam" id="PF25917">
    <property type="entry name" value="BSH_RND"/>
    <property type="match status" value="1"/>
</dbReference>
<feature type="domain" description="Multidrug resistance protein MdtA-like barrel-sandwich hybrid" evidence="1">
    <location>
        <begin position="94"/>
        <end position="257"/>
    </location>
</feature>
<dbReference type="InterPro" id="IPR058625">
    <property type="entry name" value="MdtA-like_BSH"/>
</dbReference>
<evidence type="ECO:0000313" key="2">
    <source>
        <dbReference type="EMBL" id="AKS47432.1"/>
    </source>
</evidence>
<name>A0A0K0Y988_9RHOB</name>
<dbReference type="Gene3D" id="2.40.30.170">
    <property type="match status" value="1"/>
</dbReference>
<keyword evidence="3" id="KW-1185">Reference proteome</keyword>
<dbReference type="GO" id="GO:0015562">
    <property type="term" value="F:efflux transmembrane transporter activity"/>
    <property type="evidence" value="ECO:0007669"/>
    <property type="project" value="TreeGrafter"/>
</dbReference>
<evidence type="ECO:0000313" key="3">
    <source>
        <dbReference type="Proteomes" id="UP000067444"/>
    </source>
</evidence>
<dbReference type="Gene3D" id="1.10.287.470">
    <property type="entry name" value="Helix hairpin bin"/>
    <property type="match status" value="1"/>
</dbReference>
<dbReference type="AlphaFoldDB" id="A0A0K0Y988"/>
<dbReference type="SUPFAM" id="SSF111369">
    <property type="entry name" value="HlyD-like secretion proteins"/>
    <property type="match status" value="1"/>
</dbReference>
<protein>
    <submittedName>
        <fullName evidence="2">Multidrug resistance protein MdtN</fullName>
    </submittedName>
</protein>
<proteinExistence type="predicted"/>
<reference evidence="2 3" key="1">
    <citation type="journal article" date="2015" name="Genome Announc.">
        <title>Closed Genome Sequence of Octadecabacter temperatus SB1, the First Mesophilic Species of the Genus Octadecabacter.</title>
        <authorList>
            <person name="Voget S."/>
            <person name="Billerbeck S."/>
            <person name="Simon M."/>
            <person name="Daniel R."/>
        </authorList>
    </citation>
    <scope>NUCLEOTIDE SEQUENCE [LARGE SCALE GENOMIC DNA]</scope>
    <source>
        <strain evidence="2 3">SB1</strain>
    </source>
</reference>
<evidence type="ECO:0000259" key="1">
    <source>
        <dbReference type="Pfam" id="PF25917"/>
    </source>
</evidence>
<dbReference type="STRING" id="1458307.OSB_29090"/>
<gene>
    <name evidence="2" type="ORF">OSB_29090</name>
</gene>
<organism evidence="2 3">
    <name type="scientific">Octadecabacter temperatus</name>
    <dbReference type="NCBI Taxonomy" id="1458307"/>
    <lineage>
        <taxon>Bacteria</taxon>
        <taxon>Pseudomonadati</taxon>
        <taxon>Pseudomonadota</taxon>
        <taxon>Alphaproteobacteria</taxon>
        <taxon>Rhodobacterales</taxon>
        <taxon>Roseobacteraceae</taxon>
        <taxon>Octadecabacter</taxon>
    </lineage>
</organism>
<dbReference type="PANTHER" id="PTHR30469">
    <property type="entry name" value="MULTIDRUG RESISTANCE PROTEIN MDTA"/>
    <property type="match status" value="1"/>
</dbReference>